<dbReference type="AlphaFoldDB" id="A0A0E0NBM3"/>
<organism evidence="3 4">
    <name type="scientific">Oryza rufipogon</name>
    <name type="common">Brownbeard rice</name>
    <name type="synonym">Asian wild rice</name>
    <dbReference type="NCBI Taxonomy" id="4529"/>
    <lineage>
        <taxon>Eukaryota</taxon>
        <taxon>Viridiplantae</taxon>
        <taxon>Streptophyta</taxon>
        <taxon>Embryophyta</taxon>
        <taxon>Tracheophyta</taxon>
        <taxon>Spermatophyta</taxon>
        <taxon>Magnoliopsida</taxon>
        <taxon>Liliopsida</taxon>
        <taxon>Poales</taxon>
        <taxon>Poaceae</taxon>
        <taxon>BOP clade</taxon>
        <taxon>Oryzoideae</taxon>
        <taxon>Oryzeae</taxon>
        <taxon>Oryzinae</taxon>
        <taxon>Oryza</taxon>
    </lineage>
</organism>
<keyword evidence="4" id="KW-1185">Reference proteome</keyword>
<reference evidence="4" key="1">
    <citation type="submission" date="2013-06" db="EMBL/GenBank/DDBJ databases">
        <authorList>
            <person name="Zhao Q."/>
        </authorList>
    </citation>
    <scope>NUCLEOTIDE SEQUENCE</scope>
    <source>
        <strain evidence="4">cv. W1943</strain>
    </source>
</reference>
<evidence type="ECO:0000256" key="1">
    <source>
        <dbReference type="SAM" id="MobiDB-lite"/>
    </source>
</evidence>
<keyword evidence="2" id="KW-0732">Signal</keyword>
<evidence type="ECO:0000313" key="4">
    <source>
        <dbReference type="Proteomes" id="UP000008022"/>
    </source>
</evidence>
<evidence type="ECO:0000256" key="2">
    <source>
        <dbReference type="SAM" id="SignalP"/>
    </source>
</evidence>
<feature type="chain" id="PRO_5002368608" evidence="2">
    <location>
        <begin position="19"/>
        <end position="144"/>
    </location>
</feature>
<name>A0A0E0NBM3_ORYRU</name>
<dbReference type="HOGENOM" id="CLU_1799615_0_0_1"/>
<feature type="region of interest" description="Disordered" evidence="1">
    <location>
        <begin position="95"/>
        <end position="114"/>
    </location>
</feature>
<reference evidence="3" key="2">
    <citation type="submission" date="2015-06" db="UniProtKB">
        <authorList>
            <consortium name="EnsemblPlants"/>
        </authorList>
    </citation>
    <scope>IDENTIFICATION</scope>
</reference>
<protein>
    <submittedName>
        <fullName evidence="3">Uncharacterized protein</fullName>
    </submittedName>
</protein>
<dbReference type="Proteomes" id="UP000008022">
    <property type="component" value="Unassembled WGS sequence"/>
</dbReference>
<proteinExistence type="predicted"/>
<dbReference type="Gramene" id="ORUFI02G08520.1">
    <property type="protein sequence ID" value="ORUFI02G08520.1"/>
    <property type="gene ID" value="ORUFI02G08520"/>
</dbReference>
<feature type="region of interest" description="Disordered" evidence="1">
    <location>
        <begin position="36"/>
        <end position="60"/>
    </location>
</feature>
<dbReference type="EnsemblPlants" id="ORUFI02G08520.1">
    <property type="protein sequence ID" value="ORUFI02G08520.1"/>
    <property type="gene ID" value="ORUFI02G08520"/>
</dbReference>
<evidence type="ECO:0000313" key="3">
    <source>
        <dbReference type="EnsemblPlants" id="ORUFI02G08520.1"/>
    </source>
</evidence>
<accession>A0A0E0NBM3</accession>
<sequence length="144" mass="15509">MARLRRLRLLAIVQLAVAIWLAATSSYQCKLDAVPPPPPPPTVLVDGGPPKANRPPPPSPPEVRAEFFFFYAKSPNFSILGAVNQPAVPGLSLQVAAPSNSEKEGEGGEAQQRRLVWHSSGSSRAKFFSHSHSTCDDDDQHADS</sequence>
<feature type="signal peptide" evidence="2">
    <location>
        <begin position="1"/>
        <end position="18"/>
    </location>
</feature>